<proteinExistence type="predicted"/>
<protein>
    <submittedName>
        <fullName evidence="2">Uncharacterized protein</fullName>
    </submittedName>
</protein>
<dbReference type="EMBL" id="ASPP01020198">
    <property type="protein sequence ID" value="ETO14126.1"/>
    <property type="molecule type" value="Genomic_DNA"/>
</dbReference>
<feature type="compositionally biased region" description="Low complexity" evidence="1">
    <location>
        <begin position="107"/>
        <end position="125"/>
    </location>
</feature>
<feature type="region of interest" description="Disordered" evidence="1">
    <location>
        <begin position="344"/>
        <end position="365"/>
    </location>
</feature>
<feature type="non-terminal residue" evidence="2">
    <location>
        <position position="1"/>
    </location>
</feature>
<feature type="region of interest" description="Disordered" evidence="1">
    <location>
        <begin position="33"/>
        <end position="132"/>
    </location>
</feature>
<feature type="compositionally biased region" description="Basic and acidic residues" evidence="1">
    <location>
        <begin position="33"/>
        <end position="57"/>
    </location>
</feature>
<evidence type="ECO:0000313" key="2">
    <source>
        <dbReference type="EMBL" id="ETO14126.1"/>
    </source>
</evidence>
<feature type="compositionally biased region" description="Low complexity" evidence="1">
    <location>
        <begin position="344"/>
        <end position="359"/>
    </location>
</feature>
<keyword evidence="3" id="KW-1185">Reference proteome</keyword>
<accession>X6MKE8</accession>
<gene>
    <name evidence="2" type="ORF">RFI_23244</name>
</gene>
<reference evidence="2 3" key="1">
    <citation type="journal article" date="2013" name="Curr. Biol.">
        <title>The Genome of the Foraminiferan Reticulomyxa filosa.</title>
        <authorList>
            <person name="Glockner G."/>
            <person name="Hulsmann N."/>
            <person name="Schleicher M."/>
            <person name="Noegel A.A."/>
            <person name="Eichinger L."/>
            <person name="Gallinger C."/>
            <person name="Pawlowski J."/>
            <person name="Sierra R."/>
            <person name="Euteneuer U."/>
            <person name="Pillet L."/>
            <person name="Moustafa A."/>
            <person name="Platzer M."/>
            <person name="Groth M."/>
            <person name="Szafranski K."/>
            <person name="Schliwa M."/>
        </authorList>
    </citation>
    <scope>NUCLEOTIDE SEQUENCE [LARGE SCALE GENOMIC DNA]</scope>
</reference>
<sequence>GKDTFILPREGERDRIEQYLTYKYVEKKWYKEKLKNKDKDKDKEQKTKKVENKKGEEESGSETEEAPTPVQKKKSVTQTKPSPATSSRKAPLQQPEDDLFSFVPVDSNQTTTKGSNNTSTTTDSNWDPWGNENSTNVTTTSAITDADWEDDLWGDNNAQTNNTTTTATTTTNTKRNSQNLTSLYQTPNSTVSGGGFQSTRPMSVGVNAPMNMTTSMGMHPTAGYSIPINMAMNRGVEGGGGMMPMWGIPSTGTVPSQPVSQSNSFLGALSQVNQQKQEEIEKKKQEDETVFFFFFFVKTNKMELIINNNNNNPETKRTILQHEKKTSDPFASLIDGIDLNTNENSSSNTNSFSRDSNTTKSVSNQSNLLWRTKRRHEWYDANSSIRKSIYNWWTHPKYSHVWNTTNDISTATHDKSFSEYQYVWALCAS</sequence>
<comment type="caution">
    <text evidence="2">The sequence shown here is derived from an EMBL/GenBank/DDBJ whole genome shotgun (WGS) entry which is preliminary data.</text>
</comment>
<dbReference type="AlphaFoldDB" id="X6MKE8"/>
<name>X6MKE8_RETFI</name>
<evidence type="ECO:0000313" key="3">
    <source>
        <dbReference type="Proteomes" id="UP000023152"/>
    </source>
</evidence>
<feature type="compositionally biased region" description="Polar residues" evidence="1">
    <location>
        <begin position="76"/>
        <end position="88"/>
    </location>
</feature>
<dbReference type="Proteomes" id="UP000023152">
    <property type="component" value="Unassembled WGS sequence"/>
</dbReference>
<evidence type="ECO:0000256" key="1">
    <source>
        <dbReference type="SAM" id="MobiDB-lite"/>
    </source>
</evidence>
<organism evidence="2 3">
    <name type="scientific">Reticulomyxa filosa</name>
    <dbReference type="NCBI Taxonomy" id="46433"/>
    <lineage>
        <taxon>Eukaryota</taxon>
        <taxon>Sar</taxon>
        <taxon>Rhizaria</taxon>
        <taxon>Retaria</taxon>
        <taxon>Foraminifera</taxon>
        <taxon>Monothalamids</taxon>
        <taxon>Reticulomyxidae</taxon>
        <taxon>Reticulomyxa</taxon>
    </lineage>
</organism>